<gene>
    <name evidence="1" type="ORF">DFO73_102310</name>
</gene>
<dbReference type="RefSeq" id="WP_110063848.1">
    <property type="nucleotide sequence ID" value="NZ_QGTW01000002.1"/>
</dbReference>
<dbReference type="InterPro" id="IPR025394">
    <property type="entry name" value="DUF4127"/>
</dbReference>
<dbReference type="Proteomes" id="UP000247150">
    <property type="component" value="Unassembled WGS sequence"/>
</dbReference>
<proteinExistence type="predicted"/>
<comment type="caution">
    <text evidence="1">The sequence shown here is derived from an EMBL/GenBank/DDBJ whole genome shotgun (WGS) entry which is preliminary data.</text>
</comment>
<evidence type="ECO:0000313" key="1">
    <source>
        <dbReference type="EMBL" id="PWW31314.1"/>
    </source>
</evidence>
<dbReference type="AlphaFoldDB" id="A0A2V3ACS1"/>
<organism evidence="1 2">
    <name type="scientific">Cytobacillus oceanisediminis</name>
    <dbReference type="NCBI Taxonomy" id="665099"/>
    <lineage>
        <taxon>Bacteria</taxon>
        <taxon>Bacillati</taxon>
        <taxon>Bacillota</taxon>
        <taxon>Bacilli</taxon>
        <taxon>Bacillales</taxon>
        <taxon>Bacillaceae</taxon>
        <taxon>Cytobacillus</taxon>
    </lineage>
</organism>
<dbReference type="Pfam" id="PF13552">
    <property type="entry name" value="DUF4127"/>
    <property type="match status" value="1"/>
</dbReference>
<accession>A0A2V3ACS1</accession>
<dbReference type="EMBL" id="QGTW01000002">
    <property type="protein sequence ID" value="PWW31314.1"/>
    <property type="molecule type" value="Genomic_DNA"/>
</dbReference>
<name>A0A2V3ACS1_9BACI</name>
<evidence type="ECO:0000313" key="2">
    <source>
        <dbReference type="Proteomes" id="UP000247150"/>
    </source>
</evidence>
<protein>
    <submittedName>
        <fullName evidence="1">Uncharacterized protein DUF4127</fullName>
    </submittedName>
</protein>
<sequence length="515" mass="58605">MNRKIALIPVDARPVTRELPCQIAAIGGWQVLVPEKSYLGFLKQSGNMEGLVHWLKSIAPQVDGFVISADMLGYGGLVPSRINQDREEVILSRVAILRDLKRQYPEKKIMAFSATMRISNNYVNEEEKEYWQDYGEEIWSYSYHSHKFEKTRDAASAIVMAEMEAKIPADILEDYLETREKNFNVNKALLGYMEEGVIDVLVYPQDDTSEYGFNIREQELLAAEILKRSLFSKVCIYPGADEVANTLVSRLIYALEEIQPPRFFPFYSGEKGALSSAMYEDRPIVESVKGQIYAFGSHTVDSAEIADVIFAVNVPGKKQGDLALQTNLEGVHTADRNIGEWIERIKYYIRKGKKVAIADVAYANGADTAMMPWLLDSIDISDLSGFAAWNTAGNTIGTVIAQAAMIHLQKMKGTLPEEKVRERLLNQTVLRLLDDYVYQTIVRQKVRHSVDESEIEAEELLKTVTEVFLKEALPFLENFNLNYEIKIYLPWHRTFEVGLEIKKGTRYHPNFVERS</sequence>
<reference evidence="1 2" key="1">
    <citation type="submission" date="2018-05" db="EMBL/GenBank/DDBJ databases">
        <title>Freshwater and sediment microbial communities from various areas in North America, analyzing microbe dynamics in response to fracking.</title>
        <authorList>
            <person name="Lamendella R."/>
        </authorList>
    </citation>
    <scope>NUCLEOTIDE SEQUENCE [LARGE SCALE GENOMIC DNA]</scope>
    <source>
        <strain evidence="1 2">15_TX</strain>
    </source>
</reference>
<dbReference type="OrthoDB" id="9789552at2"/>